<protein>
    <recommendedName>
        <fullName evidence="1">UPF0215 protein TCARB_1504</fullName>
    </recommendedName>
</protein>
<dbReference type="RefSeq" id="WP_052887101.1">
    <property type="nucleotide sequence ID" value="NZ_CP007493.1"/>
</dbReference>
<dbReference type="STRING" id="697581.TCARB_1504"/>
<reference evidence="3" key="1">
    <citation type="book" date="2010" name="EXTREMOPHILES" publisher="0:0-0">
        <title>Complete genome sequences of ten hyperthermophilic archaea reveal their metabolic capabilities and possible ecological roles.</title>
        <editorList>
            <person name="?"/>
        </editorList>
        <authorList>
            <person name="Ravin N.V."/>
            <person name="Mardanov A.V."/>
            <person name="Bonch-Osmolovskaya E.A."/>
            <person name="Skryabin K.G."/>
        </authorList>
    </citation>
    <scope>NUCLEOTIDE SEQUENCE [LARGE SCALE GENOMIC DNA]</scope>
    <source>
        <strain evidence="3">1505</strain>
    </source>
</reference>
<dbReference type="PANTHER" id="PTHR39518:SF2">
    <property type="entry name" value="UPF0215 PROTEIN MJ1150"/>
    <property type="match status" value="1"/>
</dbReference>
<evidence type="ECO:0000313" key="3">
    <source>
        <dbReference type="Proteomes" id="UP000266720"/>
    </source>
</evidence>
<sequence length="209" mass="23789">MLISKPAFRVLGISECFRKRAKKSVLAAIVYRRDGYIDGVYFTFTSIGGMDATDSILGLYNSMNRKDINVIMLNGCIISWFNIVDLKRLNKETGLPVICVSYEESKGIEKYIREYFPGDTQRIKAYRELGQRQLVYVRPTRSYVYVRAEGLSLEEARQILDATTKTGKVPEPLRISQMIARAVHTFLEAADPLLLGIQPPDTDMHEKNI</sequence>
<accession>A0A3G1A8D6</accession>
<dbReference type="Gene3D" id="3.30.2170.10">
    <property type="entry name" value="archaeoglobus fulgidus dsm 4304 superfamily"/>
    <property type="match status" value="1"/>
</dbReference>
<organism evidence="2 3">
    <name type="scientific">Thermofilum adornatum 1505</name>
    <dbReference type="NCBI Taxonomy" id="697581"/>
    <lineage>
        <taxon>Archaea</taxon>
        <taxon>Thermoproteota</taxon>
        <taxon>Thermoprotei</taxon>
        <taxon>Thermofilales</taxon>
        <taxon>Thermofilaceae</taxon>
        <taxon>Thermofilum</taxon>
    </lineage>
</organism>
<name>A0A3G1A8D6_9CREN</name>
<dbReference type="HAMAP" id="MF_00582">
    <property type="entry name" value="UPF0215"/>
    <property type="match status" value="1"/>
</dbReference>
<dbReference type="PIRSF" id="PIRSF006380">
    <property type="entry name" value="UCP006380"/>
    <property type="match status" value="1"/>
</dbReference>
<dbReference type="PANTHER" id="PTHR39518">
    <property type="entry name" value="UPF0215 PROTEIN MJ1150"/>
    <property type="match status" value="1"/>
</dbReference>
<dbReference type="GeneID" id="25406904"/>
<evidence type="ECO:0000256" key="1">
    <source>
        <dbReference type="HAMAP-Rule" id="MF_00582"/>
    </source>
</evidence>
<evidence type="ECO:0000313" key="2">
    <source>
        <dbReference type="EMBL" id="AJB42548.1"/>
    </source>
</evidence>
<dbReference type="AlphaFoldDB" id="A0A3G1A8D6"/>
<proteinExistence type="inferred from homology"/>
<dbReference type="EMBL" id="CP007493">
    <property type="protein sequence ID" value="AJB42548.1"/>
    <property type="molecule type" value="Genomic_DNA"/>
</dbReference>
<dbReference type="InterPro" id="IPR002802">
    <property type="entry name" value="Endo_dU"/>
</dbReference>
<dbReference type="Proteomes" id="UP000266720">
    <property type="component" value="Chromosome"/>
</dbReference>
<comment type="similarity">
    <text evidence="1">Belongs to the UPF0215 family.</text>
</comment>
<dbReference type="Pfam" id="PF01949">
    <property type="entry name" value="Endo_dU"/>
    <property type="match status" value="1"/>
</dbReference>
<dbReference type="KEGG" id="tcb:TCARB_1504"/>
<gene>
    <name evidence="2" type="ORF">TCARB_1504</name>
</gene>